<dbReference type="GO" id="GO:0009055">
    <property type="term" value="F:electron transfer activity"/>
    <property type="evidence" value="ECO:0007669"/>
    <property type="project" value="InterPro"/>
</dbReference>
<gene>
    <name evidence="3" type="ORF">A5CPEGH6_06190</name>
</gene>
<evidence type="ECO:0000313" key="3">
    <source>
        <dbReference type="EMBL" id="BBL05981.1"/>
    </source>
</evidence>
<dbReference type="InterPro" id="IPR008254">
    <property type="entry name" value="Flavodoxin/NO_synth"/>
</dbReference>
<dbReference type="GO" id="GO:0010181">
    <property type="term" value="F:FMN binding"/>
    <property type="evidence" value="ECO:0007669"/>
    <property type="project" value="InterPro"/>
</dbReference>
<dbReference type="Proteomes" id="UP000319374">
    <property type="component" value="Chromosome"/>
</dbReference>
<dbReference type="OrthoDB" id="9807946at2"/>
<dbReference type="PANTHER" id="PTHR43717">
    <property type="entry name" value="ANAEROBIC NITRIC OXIDE REDUCTASE FLAVORUBREDOXIN"/>
    <property type="match status" value="1"/>
</dbReference>
<dbReference type="KEGG" id="ada:A5CPEGH6_06190"/>
<dbReference type="InterPro" id="IPR029039">
    <property type="entry name" value="Flavoprotein-like_sf"/>
</dbReference>
<dbReference type="AlphaFoldDB" id="A0A4Y1WYC1"/>
<dbReference type="GO" id="GO:0016491">
    <property type="term" value="F:oxidoreductase activity"/>
    <property type="evidence" value="ECO:0007669"/>
    <property type="project" value="InterPro"/>
</dbReference>
<proteinExistence type="inferred from homology"/>
<dbReference type="InterPro" id="IPR036866">
    <property type="entry name" value="RibonucZ/Hydroxyglut_hydro"/>
</dbReference>
<dbReference type="InterPro" id="IPR016440">
    <property type="entry name" value="Rubredoxin-O_OxRdtase"/>
</dbReference>
<dbReference type="InterPro" id="IPR045761">
    <property type="entry name" value="ODP_dom"/>
</dbReference>
<dbReference type="Gene3D" id="3.60.15.10">
    <property type="entry name" value="Ribonuclease Z/Hydroxyacylglutathione hydrolase-like"/>
    <property type="match status" value="1"/>
</dbReference>
<protein>
    <submittedName>
        <fullName evidence="3">Flavodoxin</fullName>
    </submittedName>
</protein>
<dbReference type="PANTHER" id="PTHR43717:SF1">
    <property type="entry name" value="ANAEROBIC NITRIC OXIDE REDUCTASE FLAVORUBREDOXIN"/>
    <property type="match status" value="1"/>
</dbReference>
<dbReference type="SMART" id="SM00849">
    <property type="entry name" value="Lactamase_B"/>
    <property type="match status" value="1"/>
</dbReference>
<dbReference type="PROSITE" id="PS50902">
    <property type="entry name" value="FLAVODOXIN_LIKE"/>
    <property type="match status" value="1"/>
</dbReference>
<dbReference type="CDD" id="cd07709">
    <property type="entry name" value="flavodiiron_proteins_MBL-fold"/>
    <property type="match status" value="1"/>
</dbReference>
<dbReference type="Pfam" id="PF00258">
    <property type="entry name" value="Flavodoxin_1"/>
    <property type="match status" value="1"/>
</dbReference>
<dbReference type="PIRSF" id="PIRSF005243">
    <property type="entry name" value="ROO"/>
    <property type="match status" value="1"/>
</dbReference>
<evidence type="ECO:0000256" key="1">
    <source>
        <dbReference type="ARBA" id="ARBA00007121"/>
    </source>
</evidence>
<feature type="domain" description="Flavodoxin-like" evidence="2">
    <location>
        <begin position="251"/>
        <end position="396"/>
    </location>
</feature>
<dbReference type="Gene3D" id="3.40.50.360">
    <property type="match status" value="1"/>
</dbReference>
<sequence length="396" mass="44392">MAITEILPGIHYVGVNDRTTTRFEGLWSLPSGVSYNSYLVIGEKIALIDTVEEAFGSRLFENIREVIGERKIDYLVVNHMEPDHSSSIAALRLRYPDLRIVGNAKTLQMIGGYYGIGTGTVEVGEGSTLDLGGKVLSFHLIPMVHWPETMVTWYADEGVVFSGDAFGTFGALDGGITDSQVEPERYWDEMRRYYACIVGKYGVPVQKALQKVGGLPIRTICPTHGPVWQREIPRVVDLYDRLSRYEGEPGAVVAYGSMYGNTEQMAERIARELAEAGVRRIRVHNLSYADPSVVLRDVFRYDTLVVGSPTYNAELFPPVEQLLRRLEARCIPQRNFAFFGSFTWAAAAVRRMKEFSERMKWEPVCGPVEMKQGYSPAMIDPCRSLAAAVAERVLRK</sequence>
<dbReference type="Pfam" id="PF19583">
    <property type="entry name" value="ODP"/>
    <property type="match status" value="1"/>
</dbReference>
<name>A0A4Y1WYC1_9BACT</name>
<dbReference type="GO" id="GO:0046872">
    <property type="term" value="F:metal ion binding"/>
    <property type="evidence" value="ECO:0007669"/>
    <property type="project" value="InterPro"/>
</dbReference>
<dbReference type="SUPFAM" id="SSF52218">
    <property type="entry name" value="Flavoproteins"/>
    <property type="match status" value="1"/>
</dbReference>
<reference evidence="4" key="1">
    <citation type="submission" date="2019-06" db="EMBL/GenBank/DDBJ databases">
        <title>Alistipes onderdonkii subsp. vulgaris subsp. nov., Alistipes dispar sp. nov. and Alistipes communis sp. nov., isolated from human faeces, and creation of Alistipes onderdonkii subsp. onderdonkii subsp. nov.</title>
        <authorList>
            <person name="Sakamoto M."/>
            <person name="Ikeyama N."/>
            <person name="Ogata Y."/>
            <person name="Suda W."/>
            <person name="Iino T."/>
            <person name="Hattori M."/>
            <person name="Ohkuma M."/>
        </authorList>
    </citation>
    <scope>NUCLEOTIDE SEQUENCE [LARGE SCALE GENOMIC DNA]</scope>
    <source>
        <strain evidence="4">5CPEGH6</strain>
    </source>
</reference>
<accession>A0A4Y1WYC1</accession>
<dbReference type="EMBL" id="AP019736">
    <property type="protein sequence ID" value="BBL05981.1"/>
    <property type="molecule type" value="Genomic_DNA"/>
</dbReference>
<evidence type="ECO:0000259" key="2">
    <source>
        <dbReference type="PROSITE" id="PS50902"/>
    </source>
</evidence>
<dbReference type="RefSeq" id="WP_141427840.1">
    <property type="nucleotide sequence ID" value="NZ_AP019736.1"/>
</dbReference>
<evidence type="ECO:0000313" key="4">
    <source>
        <dbReference type="Proteomes" id="UP000319374"/>
    </source>
</evidence>
<dbReference type="GeneID" id="98672594"/>
<organism evidence="3 4">
    <name type="scientific">Alistipes dispar</name>
    <dbReference type="NCBI Taxonomy" id="2585119"/>
    <lineage>
        <taxon>Bacteria</taxon>
        <taxon>Pseudomonadati</taxon>
        <taxon>Bacteroidota</taxon>
        <taxon>Bacteroidia</taxon>
        <taxon>Bacteroidales</taxon>
        <taxon>Rikenellaceae</taxon>
        <taxon>Alistipes</taxon>
    </lineage>
</organism>
<comment type="similarity">
    <text evidence="1">In the N-terminal section; belongs to the zinc metallo-hydrolase group 3 family.</text>
</comment>
<dbReference type="SUPFAM" id="SSF56281">
    <property type="entry name" value="Metallo-hydrolase/oxidoreductase"/>
    <property type="match status" value="1"/>
</dbReference>
<dbReference type="InterPro" id="IPR001279">
    <property type="entry name" value="Metallo-B-lactamas"/>
</dbReference>
<keyword evidence="4" id="KW-1185">Reference proteome</keyword>